<dbReference type="EMBL" id="JBBJCI010000208">
    <property type="protein sequence ID" value="KAK7240957.1"/>
    <property type="molecule type" value="Genomic_DNA"/>
</dbReference>
<name>A0ABR1FXK0_AURAN</name>
<evidence type="ECO:0000313" key="2">
    <source>
        <dbReference type="EMBL" id="KAK7240957.1"/>
    </source>
</evidence>
<feature type="region of interest" description="Disordered" evidence="1">
    <location>
        <begin position="131"/>
        <end position="150"/>
    </location>
</feature>
<feature type="compositionally biased region" description="Basic and acidic residues" evidence="1">
    <location>
        <begin position="131"/>
        <end position="141"/>
    </location>
</feature>
<organism evidence="2 3">
    <name type="scientific">Aureococcus anophagefferens</name>
    <name type="common">Harmful bloom alga</name>
    <dbReference type="NCBI Taxonomy" id="44056"/>
    <lineage>
        <taxon>Eukaryota</taxon>
        <taxon>Sar</taxon>
        <taxon>Stramenopiles</taxon>
        <taxon>Ochrophyta</taxon>
        <taxon>Pelagophyceae</taxon>
        <taxon>Pelagomonadales</taxon>
        <taxon>Pelagomonadaceae</taxon>
        <taxon>Aureococcus</taxon>
    </lineage>
</organism>
<keyword evidence="3" id="KW-1185">Reference proteome</keyword>
<evidence type="ECO:0000256" key="1">
    <source>
        <dbReference type="SAM" id="MobiDB-lite"/>
    </source>
</evidence>
<reference evidence="2 3" key="1">
    <citation type="submission" date="2024-03" db="EMBL/GenBank/DDBJ databases">
        <title>Aureococcus anophagefferens CCMP1851 and Kratosvirus quantuckense: Draft genome of a second virus-susceptible host strain in the model system.</title>
        <authorList>
            <person name="Chase E."/>
            <person name="Truchon A.R."/>
            <person name="Schepens W."/>
            <person name="Wilhelm S.W."/>
        </authorList>
    </citation>
    <scope>NUCLEOTIDE SEQUENCE [LARGE SCALE GENOMIC DNA]</scope>
    <source>
        <strain evidence="2 3">CCMP1851</strain>
    </source>
</reference>
<dbReference type="Proteomes" id="UP001363151">
    <property type="component" value="Unassembled WGS sequence"/>
</dbReference>
<sequence>MGSAASAPGAPSERLSIDEARALIPDGRAWRDSWDLRFTSVGIAEPKTVGRATALRVWAKEERASKRFEVEVRACPAAPAADAADAARPAVAPGAFDFEALIAEKAGQHPPHAARIKRAFGKFAPTELRVDEKRNREDVESYRASSRGPT</sequence>
<protein>
    <submittedName>
        <fullName evidence="2">Uncharacterized protein</fullName>
    </submittedName>
</protein>
<evidence type="ECO:0000313" key="3">
    <source>
        <dbReference type="Proteomes" id="UP001363151"/>
    </source>
</evidence>
<proteinExistence type="predicted"/>
<accession>A0ABR1FXK0</accession>
<comment type="caution">
    <text evidence="2">The sequence shown here is derived from an EMBL/GenBank/DDBJ whole genome shotgun (WGS) entry which is preliminary data.</text>
</comment>
<gene>
    <name evidence="2" type="ORF">SO694_00055298</name>
</gene>